<feature type="region of interest" description="Disordered" evidence="6">
    <location>
        <begin position="195"/>
        <end position="223"/>
    </location>
</feature>
<evidence type="ECO:0000259" key="8">
    <source>
        <dbReference type="PROSITE" id="PS50836"/>
    </source>
</evidence>
<dbReference type="Pfam" id="PF04526">
    <property type="entry name" value="DUF568"/>
    <property type="match status" value="1"/>
</dbReference>
<sequence length="448" mass="48800">MASHSSLLIVLAVACFVSLISPAVSQTCSTQNILTTQKTPFQTCLDLPVLDSYLHYTYNATNSSLSIAFVATPARPSGWVAWAINPTGTGMAGSQAFVALRSGPGVAPVVKTYNISSYNSLVEGKLAFDFWDLRTEALTGNRVVIHTSVKVLAGEDSVNQVWQIGGNVTNGRIGIHPFTPSNLKSTAVLRFSGSDAPASAPGGGASTTPGQAGGPGNAGSMTTRVNFGRPASEMVRAVNKFKADFGGQFISLERVQPSSDHVPHRFCFTSLSSIYSLRLVIHCLHPLLELRERLQSHSMKSYRSRFQRIHDLCMDINGFFRADQQKQFPHLQQWLGAQRARFPAAMELDLTPKLPKQVFGGDGGSYFAWCPEELPMLKEGNIGAEKLALKQYGFAVPFPIFTHLAGRTSVWKALSPEVLQDGFKVDPEVEQLFRSKRTSDAIFFPPSK</sequence>
<comment type="subcellular location">
    <subcellularLocation>
        <location evidence="1">Membrane</location>
    </subcellularLocation>
</comment>
<gene>
    <name evidence="9" type="ORF">BRAA05T22811Z</name>
</gene>
<dbReference type="AlphaFoldDB" id="A0A3P5YZ46"/>
<keyword evidence="5" id="KW-0472">Membrane</keyword>
<keyword evidence="4" id="KW-0249">Electron transport</keyword>
<feature type="signal peptide" evidence="7">
    <location>
        <begin position="1"/>
        <end position="25"/>
    </location>
</feature>
<protein>
    <recommendedName>
        <fullName evidence="8">DOMON domain-containing protein</fullName>
    </recommendedName>
</protein>
<dbReference type="CDD" id="cd09629">
    <property type="entry name" value="DOMON_CIL1_like"/>
    <property type="match status" value="1"/>
</dbReference>
<proteinExistence type="predicted"/>
<evidence type="ECO:0000256" key="3">
    <source>
        <dbReference type="ARBA" id="ARBA00022729"/>
    </source>
</evidence>
<evidence type="ECO:0000256" key="4">
    <source>
        <dbReference type="ARBA" id="ARBA00022982"/>
    </source>
</evidence>
<accession>A0A3P5YZ46</accession>
<feature type="domain" description="DOMON" evidence="8">
    <location>
        <begin position="50"/>
        <end position="165"/>
    </location>
</feature>
<feature type="compositionally biased region" description="Gly residues" evidence="6">
    <location>
        <begin position="201"/>
        <end position="217"/>
    </location>
</feature>
<dbReference type="InterPro" id="IPR045265">
    <property type="entry name" value="AIR12_DOMON"/>
</dbReference>
<evidence type="ECO:0000256" key="2">
    <source>
        <dbReference type="ARBA" id="ARBA00022448"/>
    </source>
</evidence>
<organism evidence="9">
    <name type="scientific">Brassica campestris</name>
    <name type="common">Field mustard</name>
    <dbReference type="NCBI Taxonomy" id="3711"/>
    <lineage>
        <taxon>Eukaryota</taxon>
        <taxon>Viridiplantae</taxon>
        <taxon>Streptophyta</taxon>
        <taxon>Embryophyta</taxon>
        <taxon>Tracheophyta</taxon>
        <taxon>Spermatophyta</taxon>
        <taxon>Magnoliopsida</taxon>
        <taxon>eudicotyledons</taxon>
        <taxon>Gunneridae</taxon>
        <taxon>Pentapetalae</taxon>
        <taxon>rosids</taxon>
        <taxon>malvids</taxon>
        <taxon>Brassicales</taxon>
        <taxon>Brassicaceae</taxon>
        <taxon>Brassiceae</taxon>
        <taxon>Brassica</taxon>
    </lineage>
</organism>
<evidence type="ECO:0000256" key="7">
    <source>
        <dbReference type="SAM" id="SignalP"/>
    </source>
</evidence>
<evidence type="ECO:0000256" key="5">
    <source>
        <dbReference type="ARBA" id="ARBA00023136"/>
    </source>
</evidence>
<dbReference type="SUPFAM" id="SSF51182">
    <property type="entry name" value="RmlC-like cupins"/>
    <property type="match status" value="1"/>
</dbReference>
<reference evidence="9" key="1">
    <citation type="submission" date="2018-11" db="EMBL/GenBank/DDBJ databases">
        <authorList>
            <consortium name="Genoscope - CEA"/>
            <person name="William W."/>
        </authorList>
    </citation>
    <scope>NUCLEOTIDE SEQUENCE</scope>
</reference>
<keyword evidence="3 7" id="KW-0732">Signal</keyword>
<dbReference type="Gene3D" id="2.60.120.10">
    <property type="entry name" value="Jelly Rolls"/>
    <property type="match status" value="1"/>
</dbReference>
<name>A0A3P5YZ46_BRACM</name>
<evidence type="ECO:0000313" key="9">
    <source>
        <dbReference type="EMBL" id="VDC73097.1"/>
    </source>
</evidence>
<evidence type="ECO:0000256" key="6">
    <source>
        <dbReference type="SAM" id="MobiDB-lite"/>
    </source>
</evidence>
<dbReference type="PROSITE" id="PS50836">
    <property type="entry name" value="DOMON"/>
    <property type="match status" value="1"/>
</dbReference>
<dbReference type="GO" id="GO:0016020">
    <property type="term" value="C:membrane"/>
    <property type="evidence" value="ECO:0007669"/>
    <property type="project" value="UniProtKB-SubCell"/>
</dbReference>
<keyword evidence="2" id="KW-0813">Transport</keyword>
<dbReference type="InterPro" id="IPR011051">
    <property type="entry name" value="RmlC_Cupin_sf"/>
</dbReference>
<dbReference type="EMBL" id="LR031570">
    <property type="protein sequence ID" value="VDC73097.1"/>
    <property type="molecule type" value="Genomic_DNA"/>
</dbReference>
<dbReference type="InterPro" id="IPR005018">
    <property type="entry name" value="DOMON_domain"/>
</dbReference>
<dbReference type="PANTHER" id="PTHR23130:SF180">
    <property type="entry name" value="DOMON DOMAIN-CONTAINING PROTEIN"/>
    <property type="match status" value="1"/>
</dbReference>
<dbReference type="InterPro" id="IPR014710">
    <property type="entry name" value="RmlC-like_jellyroll"/>
</dbReference>
<dbReference type="PANTHER" id="PTHR23130">
    <property type="entry name" value="CYTOCHROME B561 AND DOMON DOMAIN-CONTAINING PROTEIN"/>
    <property type="match status" value="1"/>
</dbReference>
<feature type="chain" id="PRO_5018056226" description="DOMON domain-containing protein" evidence="7">
    <location>
        <begin position="26"/>
        <end position="448"/>
    </location>
</feature>
<evidence type="ECO:0000256" key="1">
    <source>
        <dbReference type="ARBA" id="ARBA00004370"/>
    </source>
</evidence>